<evidence type="ECO:0000313" key="3">
    <source>
        <dbReference type="Proteomes" id="UP000299102"/>
    </source>
</evidence>
<sequence length="89" mass="9019">MGSCAALAKAGVRTAGGDGVVTVRGDSIARARGSDGGASGSDGLTTDSVAKTNSGRKDAWKLCSFYTFAFLSDSPIQSSVLLQCDIEVQ</sequence>
<evidence type="ECO:0000313" key="2">
    <source>
        <dbReference type="EMBL" id="GBP03468.1"/>
    </source>
</evidence>
<proteinExistence type="predicted"/>
<dbReference type="EMBL" id="BGZK01000010">
    <property type="protein sequence ID" value="GBP03468.1"/>
    <property type="molecule type" value="Genomic_DNA"/>
</dbReference>
<organism evidence="2 3">
    <name type="scientific">Eumeta variegata</name>
    <name type="common">Bagworm moth</name>
    <name type="synonym">Eumeta japonica</name>
    <dbReference type="NCBI Taxonomy" id="151549"/>
    <lineage>
        <taxon>Eukaryota</taxon>
        <taxon>Metazoa</taxon>
        <taxon>Ecdysozoa</taxon>
        <taxon>Arthropoda</taxon>
        <taxon>Hexapoda</taxon>
        <taxon>Insecta</taxon>
        <taxon>Pterygota</taxon>
        <taxon>Neoptera</taxon>
        <taxon>Endopterygota</taxon>
        <taxon>Lepidoptera</taxon>
        <taxon>Glossata</taxon>
        <taxon>Ditrysia</taxon>
        <taxon>Tineoidea</taxon>
        <taxon>Psychidae</taxon>
        <taxon>Oiketicinae</taxon>
        <taxon>Eumeta</taxon>
    </lineage>
</organism>
<comment type="caution">
    <text evidence="2">The sequence shown here is derived from an EMBL/GenBank/DDBJ whole genome shotgun (WGS) entry which is preliminary data.</text>
</comment>
<keyword evidence="3" id="KW-1185">Reference proteome</keyword>
<name>A0A4C1SQF6_EUMVA</name>
<evidence type="ECO:0000256" key="1">
    <source>
        <dbReference type="SAM" id="MobiDB-lite"/>
    </source>
</evidence>
<protein>
    <submittedName>
        <fullName evidence="2">Uncharacterized protein</fullName>
    </submittedName>
</protein>
<gene>
    <name evidence="2" type="ORF">EVAR_101817_1</name>
</gene>
<accession>A0A4C1SQF6</accession>
<reference evidence="2 3" key="1">
    <citation type="journal article" date="2019" name="Commun. Biol.">
        <title>The bagworm genome reveals a unique fibroin gene that provides high tensile strength.</title>
        <authorList>
            <person name="Kono N."/>
            <person name="Nakamura H."/>
            <person name="Ohtoshi R."/>
            <person name="Tomita M."/>
            <person name="Numata K."/>
            <person name="Arakawa K."/>
        </authorList>
    </citation>
    <scope>NUCLEOTIDE SEQUENCE [LARGE SCALE GENOMIC DNA]</scope>
</reference>
<dbReference type="Proteomes" id="UP000299102">
    <property type="component" value="Unassembled WGS sequence"/>
</dbReference>
<feature type="region of interest" description="Disordered" evidence="1">
    <location>
        <begin position="30"/>
        <end position="51"/>
    </location>
</feature>
<dbReference type="AlphaFoldDB" id="A0A4C1SQF6"/>